<evidence type="ECO:0000313" key="3">
    <source>
        <dbReference type="Proteomes" id="UP001500191"/>
    </source>
</evidence>
<dbReference type="CDD" id="cd02440">
    <property type="entry name" value="AdoMet_MTases"/>
    <property type="match status" value="1"/>
</dbReference>
<dbReference type="Gene3D" id="3.40.50.150">
    <property type="entry name" value="Vaccinia Virus protein VP39"/>
    <property type="match status" value="1"/>
</dbReference>
<evidence type="ECO:0000313" key="2">
    <source>
        <dbReference type="EMBL" id="GAA0517648.1"/>
    </source>
</evidence>
<protein>
    <recommendedName>
        <fullName evidence="4">Methyltransferase type 11 domain-containing protein</fullName>
    </recommendedName>
</protein>
<evidence type="ECO:0000256" key="1">
    <source>
        <dbReference type="SAM" id="MobiDB-lite"/>
    </source>
</evidence>
<evidence type="ECO:0008006" key="4">
    <source>
        <dbReference type="Google" id="ProtNLM"/>
    </source>
</evidence>
<organism evidence="2 3">
    <name type="scientific">Deinococcus depolymerans</name>
    <dbReference type="NCBI Taxonomy" id="392408"/>
    <lineage>
        <taxon>Bacteria</taxon>
        <taxon>Thermotogati</taxon>
        <taxon>Deinococcota</taxon>
        <taxon>Deinococci</taxon>
        <taxon>Deinococcales</taxon>
        <taxon>Deinococcaceae</taxon>
        <taxon>Deinococcus</taxon>
    </lineage>
</organism>
<dbReference type="RefSeq" id="WP_343759718.1">
    <property type="nucleotide sequence ID" value="NZ_BAAADB010000029.1"/>
</dbReference>
<dbReference type="EMBL" id="BAAADB010000029">
    <property type="protein sequence ID" value="GAA0517648.1"/>
    <property type="molecule type" value="Genomic_DNA"/>
</dbReference>
<accession>A0ABN1CEL1</accession>
<feature type="region of interest" description="Disordered" evidence="1">
    <location>
        <begin position="213"/>
        <end position="247"/>
    </location>
</feature>
<dbReference type="Pfam" id="PF13489">
    <property type="entry name" value="Methyltransf_23"/>
    <property type="match status" value="1"/>
</dbReference>
<gene>
    <name evidence="2" type="ORF">GCM10008937_26440</name>
</gene>
<sequence length="247" mass="26573">MTDARRDDLIAALYGPVGWPRARQIARRLRPYVPAGSTLLDLGAGTGHTGALLARQGWAVTLADVPPHPGAWGQRLIAHPCARTLARRGGLSRVLCRGRLPFPDGQFGVTLLAFVLHHCPDPLAVLREAARVSGRVIVIEDLEEGGRRPGRAGQWLDALLNLEAGHPHAHRSQADWHALFHATGLQVHAQAHWTTRPLGIRTGHTLFDLRPAGESRAAESPPGEAGGGSYGLRLNGLQRPFNPSGCE</sequence>
<keyword evidence="3" id="KW-1185">Reference proteome</keyword>
<dbReference type="Proteomes" id="UP001500191">
    <property type="component" value="Unassembled WGS sequence"/>
</dbReference>
<dbReference type="SUPFAM" id="SSF53335">
    <property type="entry name" value="S-adenosyl-L-methionine-dependent methyltransferases"/>
    <property type="match status" value="1"/>
</dbReference>
<proteinExistence type="predicted"/>
<comment type="caution">
    <text evidence="2">The sequence shown here is derived from an EMBL/GenBank/DDBJ whole genome shotgun (WGS) entry which is preliminary data.</text>
</comment>
<name>A0ABN1CEL1_9DEIO</name>
<reference evidence="2 3" key="1">
    <citation type="journal article" date="2019" name="Int. J. Syst. Evol. Microbiol.">
        <title>The Global Catalogue of Microorganisms (GCM) 10K type strain sequencing project: providing services to taxonomists for standard genome sequencing and annotation.</title>
        <authorList>
            <consortium name="The Broad Institute Genomics Platform"/>
            <consortium name="The Broad Institute Genome Sequencing Center for Infectious Disease"/>
            <person name="Wu L."/>
            <person name="Ma J."/>
        </authorList>
    </citation>
    <scope>NUCLEOTIDE SEQUENCE [LARGE SCALE GENOMIC DNA]</scope>
    <source>
        <strain evidence="2 3">JCM 14368</strain>
    </source>
</reference>
<dbReference type="InterPro" id="IPR029063">
    <property type="entry name" value="SAM-dependent_MTases_sf"/>
</dbReference>